<keyword evidence="3" id="KW-1185">Reference proteome</keyword>
<feature type="transmembrane region" description="Helical" evidence="1">
    <location>
        <begin position="12"/>
        <end position="37"/>
    </location>
</feature>
<evidence type="ECO:0000256" key="1">
    <source>
        <dbReference type="SAM" id="Phobius"/>
    </source>
</evidence>
<reference evidence="2 3" key="1">
    <citation type="submission" date="2013-02" db="EMBL/GenBank/DDBJ databases">
        <title>Draft Genome Sequence of Streptomyces afghaniensis, Which Produces Compounds of the Julimycin B-Complex.</title>
        <authorList>
            <person name="Gruening B.A."/>
            <person name="Praeg A."/>
            <person name="Erxleben A."/>
            <person name="Guenther S."/>
            <person name="Fiedler H.-P."/>
            <person name="Goodfellow M."/>
            <person name="Mueller M."/>
        </authorList>
    </citation>
    <scope>NUCLEOTIDE SEQUENCE [LARGE SCALE GENOMIC DNA]</scope>
    <source>
        <strain evidence="2 3">772</strain>
    </source>
</reference>
<keyword evidence="1" id="KW-1133">Transmembrane helix</keyword>
<gene>
    <name evidence="2" type="ORF">STAFG_3056</name>
</gene>
<comment type="caution">
    <text evidence="2">The sequence shown here is derived from an EMBL/GenBank/DDBJ whole genome shotgun (WGS) entry which is preliminary data.</text>
</comment>
<dbReference type="AlphaFoldDB" id="S4N0I3"/>
<dbReference type="HOGENOM" id="CLU_2604389_0_0_11"/>
<name>S4N0I3_9ACTN</name>
<protein>
    <submittedName>
        <fullName evidence="2">Uncharacterized protein</fullName>
    </submittedName>
</protein>
<dbReference type="EMBL" id="AOPY01001400">
    <property type="protein sequence ID" value="EPJ39892.1"/>
    <property type="molecule type" value="Genomic_DNA"/>
</dbReference>
<dbReference type="Proteomes" id="UP000015001">
    <property type="component" value="Unassembled WGS sequence"/>
</dbReference>
<dbReference type="PATRIC" id="fig|1283301.3.peg.3028"/>
<keyword evidence="1" id="KW-0472">Membrane</keyword>
<evidence type="ECO:0000313" key="3">
    <source>
        <dbReference type="Proteomes" id="UP000015001"/>
    </source>
</evidence>
<proteinExistence type="predicted"/>
<sequence length="79" mass="8300">MYATRVDSPAQAMVLTGIMIAAVLLTIPEVFAGLLRLMPEGGPRRRLVRRQLAADRARACAARPAPPGSTACPAPKCAS</sequence>
<organism evidence="2 3">
    <name type="scientific">Streptomyces afghaniensis 772</name>
    <dbReference type="NCBI Taxonomy" id="1283301"/>
    <lineage>
        <taxon>Bacteria</taxon>
        <taxon>Bacillati</taxon>
        <taxon>Actinomycetota</taxon>
        <taxon>Actinomycetes</taxon>
        <taxon>Kitasatosporales</taxon>
        <taxon>Streptomycetaceae</taxon>
        <taxon>Streptomyces</taxon>
    </lineage>
</organism>
<dbReference type="RefSeq" id="WP_020272012.1">
    <property type="nucleotide sequence ID" value="NZ_KE354150.1"/>
</dbReference>
<keyword evidence="1" id="KW-0812">Transmembrane</keyword>
<accession>S4N0I3</accession>
<evidence type="ECO:0000313" key="2">
    <source>
        <dbReference type="EMBL" id="EPJ39892.1"/>
    </source>
</evidence>